<dbReference type="Proteomes" id="UP000665043">
    <property type="component" value="Chromosome"/>
</dbReference>
<dbReference type="SUPFAM" id="SSF88946">
    <property type="entry name" value="Sigma2 domain of RNA polymerase sigma factors"/>
    <property type="match status" value="1"/>
</dbReference>
<evidence type="ECO:0000256" key="2">
    <source>
        <dbReference type="ARBA" id="ARBA00023015"/>
    </source>
</evidence>
<evidence type="ECO:0000259" key="7">
    <source>
        <dbReference type="Pfam" id="PF08281"/>
    </source>
</evidence>
<dbReference type="NCBIfam" id="TIGR02937">
    <property type="entry name" value="sigma70-ECF"/>
    <property type="match status" value="1"/>
</dbReference>
<keyword evidence="2" id="KW-0805">Transcription regulation</keyword>
<protein>
    <submittedName>
        <fullName evidence="8">Sigma-70 family RNA polymerase sigma factor</fullName>
    </submittedName>
</protein>
<proteinExistence type="inferred from homology"/>
<keyword evidence="3" id="KW-0731">Sigma factor</keyword>
<dbReference type="CDD" id="cd06171">
    <property type="entry name" value="Sigma70_r4"/>
    <property type="match status" value="1"/>
</dbReference>
<gene>
    <name evidence="8" type="ORF">ERJ70_06980</name>
</gene>
<accession>A0ABX7VQ45</accession>
<name>A0ABX7VQ45_9BACI</name>
<dbReference type="InterPro" id="IPR014284">
    <property type="entry name" value="RNA_pol_sigma-70_dom"/>
</dbReference>
<keyword evidence="5" id="KW-0804">Transcription</keyword>
<dbReference type="Gene3D" id="1.10.1740.10">
    <property type="match status" value="1"/>
</dbReference>
<dbReference type="Pfam" id="PF04542">
    <property type="entry name" value="Sigma70_r2"/>
    <property type="match status" value="1"/>
</dbReference>
<evidence type="ECO:0000256" key="4">
    <source>
        <dbReference type="ARBA" id="ARBA00023125"/>
    </source>
</evidence>
<evidence type="ECO:0000256" key="3">
    <source>
        <dbReference type="ARBA" id="ARBA00023082"/>
    </source>
</evidence>
<dbReference type="InterPro" id="IPR036388">
    <property type="entry name" value="WH-like_DNA-bd_sf"/>
</dbReference>
<dbReference type="RefSeq" id="WP_209368190.1">
    <property type="nucleotide sequence ID" value="NZ_CP046956.1"/>
</dbReference>
<dbReference type="SUPFAM" id="SSF88659">
    <property type="entry name" value="Sigma3 and sigma4 domains of RNA polymerase sigma factors"/>
    <property type="match status" value="1"/>
</dbReference>
<comment type="similarity">
    <text evidence="1">Belongs to the sigma-70 factor family. ECF subfamily.</text>
</comment>
<evidence type="ECO:0000259" key="6">
    <source>
        <dbReference type="Pfam" id="PF04542"/>
    </source>
</evidence>
<evidence type="ECO:0000256" key="1">
    <source>
        <dbReference type="ARBA" id="ARBA00010641"/>
    </source>
</evidence>
<dbReference type="Pfam" id="PF08281">
    <property type="entry name" value="Sigma70_r4_2"/>
    <property type="match status" value="1"/>
</dbReference>
<evidence type="ECO:0000313" key="9">
    <source>
        <dbReference type="Proteomes" id="UP000665043"/>
    </source>
</evidence>
<dbReference type="PANTHER" id="PTHR43133">
    <property type="entry name" value="RNA POLYMERASE ECF-TYPE SIGMA FACTO"/>
    <property type="match status" value="1"/>
</dbReference>
<dbReference type="EMBL" id="CP046956">
    <property type="protein sequence ID" value="QTM99067.1"/>
    <property type="molecule type" value="Genomic_DNA"/>
</dbReference>
<dbReference type="InterPro" id="IPR013324">
    <property type="entry name" value="RNA_pol_sigma_r3/r4-like"/>
</dbReference>
<feature type="domain" description="RNA polymerase sigma-70 region 2" evidence="6">
    <location>
        <begin position="20"/>
        <end position="84"/>
    </location>
</feature>
<sequence>MRPLVNQTPAETKETFTNAIEAHVPHLKNYCISLTSSKWDGEDLMQETLAKAYQSHRKETKPITKAYLYRIASNTWIDQYRKRKPDEDYNRELSSLPAEKAADSDFVLEAIETALRQLSPKQRVSLLLTEGFGYTALEAAELVGTSEGAIKAALHRGRANLKRRRNWQESDSDEETVAGYITAIHHANPQKVVELFKKETQEPTMAYRFSGLRAASFSVIPISAANTVYVVVTLSLPGGKMLAVPFYRKEWQSLLALITGEVSFAA</sequence>
<keyword evidence="9" id="KW-1185">Reference proteome</keyword>
<dbReference type="PANTHER" id="PTHR43133:SF8">
    <property type="entry name" value="RNA POLYMERASE SIGMA FACTOR HI_1459-RELATED"/>
    <property type="match status" value="1"/>
</dbReference>
<organism evidence="8 9">
    <name type="scientific">Sediminibacillus dalangtanensis</name>
    <dbReference type="NCBI Taxonomy" id="2729421"/>
    <lineage>
        <taxon>Bacteria</taxon>
        <taxon>Bacillati</taxon>
        <taxon>Bacillota</taxon>
        <taxon>Bacilli</taxon>
        <taxon>Bacillales</taxon>
        <taxon>Bacillaceae</taxon>
        <taxon>Sediminibacillus</taxon>
    </lineage>
</organism>
<reference evidence="8 9" key="1">
    <citation type="submission" date="2019-12" db="EMBL/GenBank/DDBJ databases">
        <title>The whole genome sequencing of a strain isolated from a Mars analog, Dalangtan Playa.</title>
        <authorList>
            <person name="Huang T."/>
        </authorList>
    </citation>
    <scope>NUCLEOTIDE SEQUENCE [LARGE SCALE GENOMIC DNA]</scope>
    <source>
        <strain evidence="8 9">DP4-553-S</strain>
    </source>
</reference>
<dbReference type="InterPro" id="IPR013325">
    <property type="entry name" value="RNA_pol_sigma_r2"/>
</dbReference>
<dbReference type="InterPro" id="IPR007627">
    <property type="entry name" value="RNA_pol_sigma70_r2"/>
</dbReference>
<dbReference type="InterPro" id="IPR039425">
    <property type="entry name" value="RNA_pol_sigma-70-like"/>
</dbReference>
<dbReference type="InterPro" id="IPR013249">
    <property type="entry name" value="RNA_pol_sigma70_r4_t2"/>
</dbReference>
<evidence type="ECO:0000256" key="5">
    <source>
        <dbReference type="ARBA" id="ARBA00023163"/>
    </source>
</evidence>
<dbReference type="Gene3D" id="1.10.10.10">
    <property type="entry name" value="Winged helix-like DNA-binding domain superfamily/Winged helix DNA-binding domain"/>
    <property type="match status" value="1"/>
</dbReference>
<keyword evidence="4" id="KW-0238">DNA-binding</keyword>
<evidence type="ECO:0000313" key="8">
    <source>
        <dbReference type="EMBL" id="QTM99067.1"/>
    </source>
</evidence>
<feature type="domain" description="RNA polymerase sigma factor 70 region 4 type 2" evidence="7">
    <location>
        <begin position="109"/>
        <end position="161"/>
    </location>
</feature>